<dbReference type="GO" id="GO:0016491">
    <property type="term" value="F:oxidoreductase activity"/>
    <property type="evidence" value="ECO:0007669"/>
    <property type="project" value="UniProtKB-KW"/>
</dbReference>
<accession>A0A917GVD6</accession>
<evidence type="ECO:0000256" key="3">
    <source>
        <dbReference type="ARBA" id="ARBA00023002"/>
    </source>
</evidence>
<name>A0A917GVD6_9GAMM</name>
<proteinExistence type="inferred from homology"/>
<protein>
    <submittedName>
        <fullName evidence="4">3-oxoacyl-ACP reductase</fullName>
    </submittedName>
</protein>
<gene>
    <name evidence="4" type="ORF">GCM10011403_13940</name>
</gene>
<evidence type="ECO:0000256" key="2">
    <source>
        <dbReference type="ARBA" id="ARBA00022857"/>
    </source>
</evidence>
<dbReference type="RefSeq" id="WP_068813187.1">
    <property type="nucleotide sequence ID" value="NZ_BMIY01000005.1"/>
</dbReference>
<dbReference type="FunFam" id="3.40.50.720:FF:000084">
    <property type="entry name" value="Short-chain dehydrogenase reductase"/>
    <property type="match status" value="1"/>
</dbReference>
<dbReference type="SUPFAM" id="SSF51735">
    <property type="entry name" value="NAD(P)-binding Rossmann-fold domains"/>
    <property type="match status" value="1"/>
</dbReference>
<comment type="similarity">
    <text evidence="1">Belongs to the short-chain dehydrogenases/reductases (SDR) family.</text>
</comment>
<dbReference type="InterPro" id="IPR036291">
    <property type="entry name" value="NAD(P)-bd_dom_sf"/>
</dbReference>
<dbReference type="PRINTS" id="PR00080">
    <property type="entry name" value="SDRFAMILY"/>
</dbReference>
<dbReference type="Pfam" id="PF13561">
    <property type="entry name" value="adh_short_C2"/>
    <property type="match status" value="1"/>
</dbReference>
<reference evidence="4" key="1">
    <citation type="journal article" date="2014" name="Int. J. Syst. Evol. Microbiol.">
        <title>Complete genome sequence of Corynebacterium casei LMG S-19264T (=DSM 44701T), isolated from a smear-ripened cheese.</title>
        <authorList>
            <consortium name="US DOE Joint Genome Institute (JGI-PGF)"/>
            <person name="Walter F."/>
            <person name="Albersmeier A."/>
            <person name="Kalinowski J."/>
            <person name="Ruckert C."/>
        </authorList>
    </citation>
    <scope>NUCLEOTIDE SEQUENCE</scope>
    <source>
        <strain evidence="4">CGMCC 1.15425</strain>
    </source>
</reference>
<keyword evidence="2" id="KW-0521">NADP</keyword>
<keyword evidence="5" id="KW-1185">Reference proteome</keyword>
<dbReference type="Gene3D" id="3.40.50.720">
    <property type="entry name" value="NAD(P)-binding Rossmann-like Domain"/>
    <property type="match status" value="1"/>
</dbReference>
<dbReference type="Proteomes" id="UP000627715">
    <property type="component" value="Unassembled WGS sequence"/>
</dbReference>
<dbReference type="InterPro" id="IPR052178">
    <property type="entry name" value="Sec_Metab_Biosynth_SDR"/>
</dbReference>
<organism evidence="4 5">
    <name type="scientific">Pseudohongiella nitratireducens</name>
    <dbReference type="NCBI Taxonomy" id="1768907"/>
    <lineage>
        <taxon>Bacteria</taxon>
        <taxon>Pseudomonadati</taxon>
        <taxon>Pseudomonadota</taxon>
        <taxon>Gammaproteobacteria</taxon>
        <taxon>Pseudomonadales</taxon>
        <taxon>Pseudohongiellaceae</taxon>
        <taxon>Pseudohongiella</taxon>
    </lineage>
</organism>
<dbReference type="EMBL" id="BMIY01000005">
    <property type="protein sequence ID" value="GGG57845.1"/>
    <property type="molecule type" value="Genomic_DNA"/>
</dbReference>
<dbReference type="AlphaFoldDB" id="A0A917GVD6"/>
<evidence type="ECO:0000313" key="5">
    <source>
        <dbReference type="Proteomes" id="UP000627715"/>
    </source>
</evidence>
<evidence type="ECO:0000313" key="4">
    <source>
        <dbReference type="EMBL" id="GGG57845.1"/>
    </source>
</evidence>
<comment type="caution">
    <text evidence="4">The sequence shown here is derived from an EMBL/GenBank/DDBJ whole genome shotgun (WGS) entry which is preliminary data.</text>
</comment>
<dbReference type="PROSITE" id="PS00061">
    <property type="entry name" value="ADH_SHORT"/>
    <property type="match status" value="1"/>
</dbReference>
<dbReference type="PANTHER" id="PTHR43618">
    <property type="entry name" value="7-ALPHA-HYDROXYSTEROID DEHYDROGENASE"/>
    <property type="match status" value="1"/>
</dbReference>
<dbReference type="InterPro" id="IPR002347">
    <property type="entry name" value="SDR_fam"/>
</dbReference>
<dbReference type="InterPro" id="IPR020904">
    <property type="entry name" value="Sc_DH/Rdtase_CS"/>
</dbReference>
<keyword evidence="3" id="KW-0560">Oxidoreductase</keyword>
<sequence length="282" mass="29666">MSKAHQDTDLSASELFRVQGKYALVTGGSSGLGLQMAKTLLQAGVTVIIASRKQVRCDESLQYLKQYGNCQAFAADVTSAEDRGRLVEFVNQVTGAAGLGVLVNNAGANWGADIASYPDDAFEKVMSTNVNAVFALSRDLLPALERAASAEAPARIVNIGSMDGLQVPIVQRVPTFAYSASKAAIHHLTRALAVDLGARHITVNAVAPGFFPSRMTDYVIGEYGDDIAAESLLGRVGEPQEIAGVLLYLVSRAGAYTTGAVIPVDGGTHVSKGPRNWSVAKD</sequence>
<dbReference type="PANTHER" id="PTHR43618:SF12">
    <property type="entry name" value="OXIDOREDUCTASE, SHORT-CHAIN DEHYDROGENASE_REDUCTASE FAMILY (AFU_ORTHOLOGUE AFUA_1G14540)"/>
    <property type="match status" value="1"/>
</dbReference>
<reference evidence="4" key="2">
    <citation type="submission" date="2020-09" db="EMBL/GenBank/DDBJ databases">
        <authorList>
            <person name="Sun Q."/>
            <person name="Zhou Y."/>
        </authorList>
    </citation>
    <scope>NUCLEOTIDE SEQUENCE</scope>
    <source>
        <strain evidence="4">CGMCC 1.15425</strain>
    </source>
</reference>
<evidence type="ECO:0000256" key="1">
    <source>
        <dbReference type="ARBA" id="ARBA00006484"/>
    </source>
</evidence>
<dbReference type="OrthoDB" id="8653364at2"/>
<dbReference type="PRINTS" id="PR00081">
    <property type="entry name" value="GDHRDH"/>
</dbReference>